<keyword evidence="3" id="KW-0808">Transferase</keyword>
<feature type="signal peptide" evidence="1">
    <location>
        <begin position="1"/>
        <end position="16"/>
    </location>
</feature>
<organism evidence="3 4">
    <name type="scientific">Pyrenophora tritici-repentis (strain Pt-1C-BFP)</name>
    <name type="common">Wheat tan spot fungus</name>
    <name type="synonym">Drechslera tritici-repentis</name>
    <dbReference type="NCBI Taxonomy" id="426418"/>
    <lineage>
        <taxon>Eukaryota</taxon>
        <taxon>Fungi</taxon>
        <taxon>Dikarya</taxon>
        <taxon>Ascomycota</taxon>
        <taxon>Pezizomycotina</taxon>
        <taxon>Dothideomycetes</taxon>
        <taxon>Pleosporomycetidae</taxon>
        <taxon>Pleosporales</taxon>
        <taxon>Pleosporineae</taxon>
        <taxon>Pleosporaceae</taxon>
        <taxon>Pyrenophora</taxon>
    </lineage>
</organism>
<feature type="chain" id="PRO_5002782140" evidence="1">
    <location>
        <begin position="17"/>
        <end position="367"/>
    </location>
</feature>
<dbReference type="InterPro" id="IPR051678">
    <property type="entry name" value="AGP_Transferase"/>
</dbReference>
<gene>
    <name evidence="3" type="ORF">PTRG_02203</name>
</gene>
<dbReference type="Gene3D" id="3.90.1200.10">
    <property type="match status" value="1"/>
</dbReference>
<dbReference type="InterPro" id="IPR011009">
    <property type="entry name" value="Kinase-like_dom_sf"/>
</dbReference>
<dbReference type="OrthoDB" id="2906425at2759"/>
<dbReference type="GO" id="GO:0016740">
    <property type="term" value="F:transferase activity"/>
    <property type="evidence" value="ECO:0007669"/>
    <property type="project" value="UniProtKB-KW"/>
</dbReference>
<dbReference type="OMA" id="GPHINII"/>
<dbReference type="HOGENOM" id="CLU_021768_5_2_1"/>
<keyword evidence="1" id="KW-0732">Signal</keyword>
<dbReference type="Pfam" id="PF01636">
    <property type="entry name" value="APH"/>
    <property type="match status" value="1"/>
</dbReference>
<dbReference type="PANTHER" id="PTHR21310">
    <property type="entry name" value="AMINOGLYCOSIDE PHOSPHOTRANSFERASE-RELATED-RELATED"/>
    <property type="match status" value="1"/>
</dbReference>
<dbReference type="CDD" id="cd05120">
    <property type="entry name" value="APH_ChoK_like"/>
    <property type="match status" value="1"/>
</dbReference>
<dbReference type="SUPFAM" id="SSF56112">
    <property type="entry name" value="Protein kinase-like (PK-like)"/>
    <property type="match status" value="1"/>
</dbReference>
<dbReference type="STRING" id="426418.B2VV20"/>
<protein>
    <submittedName>
        <fullName evidence="3">Phosphotransferase enzyme family protein</fullName>
    </submittedName>
</protein>
<reference evidence="4" key="1">
    <citation type="journal article" date="2013" name="G3 (Bethesda)">
        <title>Comparative genomics of a plant-pathogenic fungus, Pyrenophora tritici-repentis, reveals transduplication and the impact of repeat elements on pathogenicity and population divergence.</title>
        <authorList>
            <person name="Manning V.A."/>
            <person name="Pandelova I."/>
            <person name="Dhillon B."/>
            <person name="Wilhelm L.J."/>
            <person name="Goodwin S.B."/>
            <person name="Berlin A.M."/>
            <person name="Figueroa M."/>
            <person name="Freitag M."/>
            <person name="Hane J.K."/>
            <person name="Henrissat B."/>
            <person name="Holman W.H."/>
            <person name="Kodira C.D."/>
            <person name="Martin J."/>
            <person name="Oliver R.P."/>
            <person name="Robbertse B."/>
            <person name="Schackwitz W."/>
            <person name="Schwartz D.C."/>
            <person name="Spatafora J.W."/>
            <person name="Turgeon B.G."/>
            <person name="Yandava C."/>
            <person name="Young S."/>
            <person name="Zhou S."/>
            <person name="Zeng Q."/>
            <person name="Grigoriev I.V."/>
            <person name="Ma L.-J."/>
            <person name="Ciuffetti L.M."/>
        </authorList>
    </citation>
    <scope>NUCLEOTIDE SEQUENCE [LARGE SCALE GENOMIC DNA]</scope>
    <source>
        <strain evidence="4">Pt-1C-BFP</strain>
    </source>
</reference>
<dbReference type="Proteomes" id="UP000001471">
    <property type="component" value="Unassembled WGS sequence"/>
</dbReference>
<dbReference type="PANTHER" id="PTHR21310:SF15">
    <property type="entry name" value="AMINOGLYCOSIDE PHOSPHOTRANSFERASE DOMAIN-CONTAINING PROTEIN"/>
    <property type="match status" value="1"/>
</dbReference>
<proteinExistence type="predicted"/>
<dbReference type="InterPro" id="IPR002575">
    <property type="entry name" value="Aminoglycoside_PTrfase"/>
</dbReference>
<dbReference type="eggNOG" id="ENOG502S6DC">
    <property type="taxonomic scope" value="Eukaryota"/>
</dbReference>
<feature type="domain" description="Aminoglycoside phosphotransferase" evidence="2">
    <location>
        <begin position="145"/>
        <end position="342"/>
    </location>
</feature>
<dbReference type="EMBL" id="DS231615">
    <property type="protein sequence ID" value="EDU41641.1"/>
    <property type="molecule type" value="Genomic_DNA"/>
</dbReference>
<accession>B2VV20</accession>
<name>B2VV20_PYRTR</name>
<dbReference type="AlphaFoldDB" id="B2VV20"/>
<sequence length="367" mass="40856">MSYLLHCNGLLGFCVALYNLVFEIEQMVFAVRAAHGHGTGTTFKRNGASFAPHQHAAQRSTVSFKDKMTPIAALQAAAMPELYSSMPSSPQINVLYLAPGQEIISPEQFRASNPEILATGAGTQLAKMSPSMLVKYGTHASLIEAKNMLYVAERTSIPIPRLFAAYAYGPLDRDVDDFGSVYDTYIFMEFIEGEDLGKSWGKYTPIEKQTISTDLKKHITELRSLPPANYIGSVYEGPVTDVILEWSTTSRGPFKSEGDFNATIADTFIAKSKGQVGPYIRGMVNTHKHGIVFTHGDLRPDNIIVKNGRVIAIVDWEMAGWYPDYWEFVKALHLEVFTNDWASHLLGVLTPYYCEQLIHAKLMSVLW</sequence>
<evidence type="ECO:0000313" key="4">
    <source>
        <dbReference type="Proteomes" id="UP000001471"/>
    </source>
</evidence>
<evidence type="ECO:0000256" key="1">
    <source>
        <dbReference type="SAM" id="SignalP"/>
    </source>
</evidence>
<evidence type="ECO:0000313" key="3">
    <source>
        <dbReference type="EMBL" id="EDU41641.1"/>
    </source>
</evidence>
<evidence type="ECO:0000259" key="2">
    <source>
        <dbReference type="Pfam" id="PF01636"/>
    </source>
</evidence>
<dbReference type="InParanoid" id="B2VV20"/>